<feature type="compositionally biased region" description="Polar residues" evidence="13">
    <location>
        <begin position="247"/>
        <end position="257"/>
    </location>
</feature>
<dbReference type="PRINTS" id="PR00773">
    <property type="entry name" value="GRPEPROTEIN"/>
</dbReference>
<protein>
    <recommendedName>
        <fullName evidence="8 10">Protein GrpE</fullName>
    </recommendedName>
    <alternativeName>
        <fullName evidence="9 10">HSP-70 cofactor</fullName>
    </alternativeName>
</protein>
<evidence type="ECO:0000256" key="5">
    <source>
        <dbReference type="ARBA" id="ARBA00023016"/>
    </source>
</evidence>
<proteinExistence type="inferred from homology"/>
<dbReference type="PANTHER" id="PTHR21237">
    <property type="entry name" value="GRPE PROTEIN"/>
    <property type="match status" value="1"/>
</dbReference>
<evidence type="ECO:0000313" key="14">
    <source>
        <dbReference type="EMBL" id="QOW59805.1"/>
    </source>
</evidence>
<evidence type="ECO:0000256" key="11">
    <source>
        <dbReference type="RuleBase" id="RU000639"/>
    </source>
</evidence>
<evidence type="ECO:0000256" key="2">
    <source>
        <dbReference type="ARBA" id="ARBA00009054"/>
    </source>
</evidence>
<gene>
    <name evidence="10" type="primary">grpE</name>
    <name evidence="14" type="ORF">IFE08_07960</name>
</gene>
<dbReference type="SUPFAM" id="SSF58014">
    <property type="entry name" value="Coiled-coil domain of nucleotide exchange factor GrpE"/>
    <property type="match status" value="1"/>
</dbReference>
<dbReference type="PANTHER" id="PTHR21237:SF23">
    <property type="entry name" value="GRPE PROTEIN HOMOLOG, MITOCHONDRIAL"/>
    <property type="match status" value="1"/>
</dbReference>
<dbReference type="EMBL" id="CP061839">
    <property type="protein sequence ID" value="QOW59805.1"/>
    <property type="molecule type" value="Genomic_DNA"/>
</dbReference>
<dbReference type="InterPro" id="IPR009012">
    <property type="entry name" value="GrpE_head"/>
</dbReference>
<evidence type="ECO:0000256" key="3">
    <source>
        <dbReference type="ARBA" id="ARBA00011738"/>
    </source>
</evidence>
<comment type="function">
    <text evidence="7 10 11">Participates actively in the response to hyperosmotic and heat shock by preventing the aggregation of stress-denatured proteins, in association with DnaK and GrpE. It is the nucleotide exchange factor for DnaK and may function as a thermosensor. Unfolded proteins bind initially to DnaJ; upon interaction with the DnaJ-bound protein, DnaK hydrolyzes its bound ATP, resulting in the formation of a stable complex. GrpE releases ADP from DnaK; ATP binding to DnaK triggers the release of the substrate protein, thus completing the reaction cycle. Several rounds of ATP-dependent interactions between DnaJ, DnaK and GrpE are required for fully efficient folding.</text>
</comment>
<evidence type="ECO:0000256" key="1">
    <source>
        <dbReference type="ARBA" id="ARBA00004496"/>
    </source>
</evidence>
<dbReference type="GO" id="GO:0006457">
    <property type="term" value="P:protein folding"/>
    <property type="evidence" value="ECO:0007669"/>
    <property type="project" value="InterPro"/>
</dbReference>
<accession>A0A7S6WME7</accession>
<dbReference type="RefSeq" id="WP_024466606.1">
    <property type="nucleotide sequence ID" value="NZ_CP061839.1"/>
</dbReference>
<comment type="similarity">
    <text evidence="2 10 12">Belongs to the GrpE family.</text>
</comment>
<dbReference type="InterPro" id="IPR013805">
    <property type="entry name" value="GrpE_CC"/>
</dbReference>
<keyword evidence="6 10" id="KW-0143">Chaperone</keyword>
<dbReference type="CDD" id="cd00446">
    <property type="entry name" value="GrpE"/>
    <property type="match status" value="1"/>
</dbReference>
<evidence type="ECO:0000256" key="7">
    <source>
        <dbReference type="ARBA" id="ARBA00053401"/>
    </source>
</evidence>
<evidence type="ECO:0000256" key="12">
    <source>
        <dbReference type="RuleBase" id="RU004478"/>
    </source>
</evidence>
<dbReference type="GO" id="GO:0005737">
    <property type="term" value="C:cytoplasm"/>
    <property type="evidence" value="ECO:0007669"/>
    <property type="project" value="UniProtKB-SubCell"/>
</dbReference>
<dbReference type="AlphaFoldDB" id="A0A7S6WME7"/>
<organism evidence="14 15">
    <name type="scientific">Treponema pedis</name>
    <dbReference type="NCBI Taxonomy" id="409322"/>
    <lineage>
        <taxon>Bacteria</taxon>
        <taxon>Pseudomonadati</taxon>
        <taxon>Spirochaetota</taxon>
        <taxon>Spirochaetia</taxon>
        <taxon>Spirochaetales</taxon>
        <taxon>Treponemataceae</taxon>
        <taxon>Treponema</taxon>
    </lineage>
</organism>
<feature type="region of interest" description="Disordered" evidence="13">
    <location>
        <begin position="237"/>
        <end position="257"/>
    </location>
</feature>
<dbReference type="GO" id="GO:0000774">
    <property type="term" value="F:adenyl-nucleotide exchange factor activity"/>
    <property type="evidence" value="ECO:0007669"/>
    <property type="project" value="InterPro"/>
</dbReference>
<dbReference type="SUPFAM" id="SSF51064">
    <property type="entry name" value="Head domain of nucleotide exchange factor GrpE"/>
    <property type="match status" value="1"/>
</dbReference>
<dbReference type="HAMAP" id="MF_01151">
    <property type="entry name" value="GrpE"/>
    <property type="match status" value="1"/>
</dbReference>
<dbReference type="FunFam" id="2.30.22.10:FF:000001">
    <property type="entry name" value="Protein GrpE"/>
    <property type="match status" value="1"/>
</dbReference>
<evidence type="ECO:0000256" key="9">
    <source>
        <dbReference type="ARBA" id="ARBA00076414"/>
    </source>
</evidence>
<evidence type="ECO:0000256" key="13">
    <source>
        <dbReference type="SAM" id="MobiDB-lite"/>
    </source>
</evidence>
<keyword evidence="4 10" id="KW-0963">Cytoplasm</keyword>
<comment type="subunit">
    <text evidence="3 10">Homodimer.</text>
</comment>
<dbReference type="GO" id="GO:0051087">
    <property type="term" value="F:protein-folding chaperone binding"/>
    <property type="evidence" value="ECO:0007669"/>
    <property type="project" value="InterPro"/>
</dbReference>
<evidence type="ECO:0000256" key="8">
    <source>
        <dbReference type="ARBA" id="ARBA00072274"/>
    </source>
</evidence>
<keyword evidence="5 10" id="KW-0346">Stress response</keyword>
<dbReference type="GO" id="GO:0042803">
    <property type="term" value="F:protein homodimerization activity"/>
    <property type="evidence" value="ECO:0007669"/>
    <property type="project" value="InterPro"/>
</dbReference>
<evidence type="ECO:0000256" key="6">
    <source>
        <dbReference type="ARBA" id="ARBA00023186"/>
    </source>
</evidence>
<dbReference type="Gene3D" id="2.30.22.10">
    <property type="entry name" value="Head domain of nucleotide exchange factor GrpE"/>
    <property type="match status" value="1"/>
</dbReference>
<evidence type="ECO:0000256" key="10">
    <source>
        <dbReference type="HAMAP-Rule" id="MF_01151"/>
    </source>
</evidence>
<dbReference type="Pfam" id="PF01025">
    <property type="entry name" value="GrpE"/>
    <property type="match status" value="1"/>
</dbReference>
<dbReference type="InterPro" id="IPR000740">
    <property type="entry name" value="GrpE"/>
</dbReference>
<dbReference type="PROSITE" id="PS01071">
    <property type="entry name" value="GRPE"/>
    <property type="match status" value="1"/>
</dbReference>
<feature type="region of interest" description="Disordered" evidence="13">
    <location>
        <begin position="1"/>
        <end position="69"/>
    </location>
</feature>
<name>A0A7S6WME7_9SPIR</name>
<evidence type="ECO:0000313" key="15">
    <source>
        <dbReference type="Proteomes" id="UP000593915"/>
    </source>
</evidence>
<dbReference type="GO" id="GO:0051082">
    <property type="term" value="F:unfolded protein binding"/>
    <property type="evidence" value="ECO:0007669"/>
    <property type="project" value="TreeGrafter"/>
</dbReference>
<dbReference type="Gene3D" id="3.90.20.20">
    <property type="match status" value="1"/>
</dbReference>
<evidence type="ECO:0000256" key="4">
    <source>
        <dbReference type="ARBA" id="ARBA00022490"/>
    </source>
</evidence>
<comment type="subcellular location">
    <subcellularLocation>
        <location evidence="1 10">Cytoplasm</location>
    </subcellularLocation>
</comment>
<reference evidence="14 15" key="1">
    <citation type="submission" date="2020-09" db="EMBL/GenBank/DDBJ databases">
        <title>Characterization of Treponema spp. from bovine digital dermatitis in Korea.</title>
        <authorList>
            <person name="Espiritu H.M."/>
            <person name="Cho Y.I."/>
            <person name="Mamuad L."/>
        </authorList>
    </citation>
    <scope>NUCLEOTIDE SEQUENCE [LARGE SCALE GENOMIC DNA]</scope>
    <source>
        <strain evidence="14 15">KS1</strain>
    </source>
</reference>
<sequence length="257" mass="29032">MSKNHEKHAEKHAKKTEPCKGEELKNGSSAEKDEQCGDDCKRKDASSSEVHREVHTSSRTEDGEKTKSENVEAFELSAKLAELETKCKDWQDQYLRKAADFDNYRKRMIREKQEAIDYANTNLLLDLIQVLDDFDRAIDAGKASLNGDKVQKADGSENAFLEGVMMIKNQMTSMLSSKYGLLYYPAKGEKFDPNIHEAVSMIQSPDVKEAVVGEELQKGYKLKERVIRSSKVMVLMPAEGQDKTAEENSTADKQNEQ</sequence>
<feature type="compositionally biased region" description="Basic and acidic residues" evidence="13">
    <location>
        <begin position="15"/>
        <end position="69"/>
    </location>
</feature>
<dbReference type="Proteomes" id="UP000593915">
    <property type="component" value="Chromosome"/>
</dbReference>